<dbReference type="SUPFAM" id="SSF57903">
    <property type="entry name" value="FYVE/PHD zinc finger"/>
    <property type="match status" value="2"/>
</dbReference>
<dbReference type="SMART" id="SM00064">
    <property type="entry name" value="FYVE"/>
    <property type="match status" value="2"/>
</dbReference>
<organism evidence="9 10">
    <name type="scientific">Nadsonia fulvescens var. elongata DSM 6958</name>
    <dbReference type="NCBI Taxonomy" id="857566"/>
    <lineage>
        <taxon>Eukaryota</taxon>
        <taxon>Fungi</taxon>
        <taxon>Dikarya</taxon>
        <taxon>Ascomycota</taxon>
        <taxon>Saccharomycotina</taxon>
        <taxon>Dipodascomycetes</taxon>
        <taxon>Dipodascales</taxon>
        <taxon>Dipodascales incertae sedis</taxon>
        <taxon>Nadsonia</taxon>
    </lineage>
</organism>
<keyword evidence="10" id="KW-1185">Reference proteome</keyword>
<dbReference type="PANTHER" id="PTHR23164:SF30">
    <property type="entry name" value="EARLY ENDOSOME ANTIGEN 1"/>
    <property type="match status" value="1"/>
</dbReference>
<evidence type="ECO:0000256" key="7">
    <source>
        <dbReference type="SAM" id="MobiDB-lite"/>
    </source>
</evidence>
<evidence type="ECO:0000313" key="10">
    <source>
        <dbReference type="Proteomes" id="UP000095009"/>
    </source>
</evidence>
<evidence type="ECO:0000313" key="9">
    <source>
        <dbReference type="EMBL" id="ODQ64411.1"/>
    </source>
</evidence>
<dbReference type="Pfam" id="PF11464">
    <property type="entry name" value="Rbsn"/>
    <property type="match status" value="1"/>
</dbReference>
<dbReference type="PROSITE" id="PS00028">
    <property type="entry name" value="ZINC_FINGER_C2H2_1"/>
    <property type="match status" value="1"/>
</dbReference>
<keyword evidence="2" id="KW-0227">DNA damage</keyword>
<dbReference type="GO" id="GO:0006281">
    <property type="term" value="P:DNA repair"/>
    <property type="evidence" value="ECO:0007669"/>
    <property type="project" value="UniProtKB-KW"/>
</dbReference>
<evidence type="ECO:0000256" key="4">
    <source>
        <dbReference type="ARBA" id="ARBA00022833"/>
    </source>
</evidence>
<evidence type="ECO:0000256" key="1">
    <source>
        <dbReference type="ARBA" id="ARBA00022723"/>
    </source>
</evidence>
<evidence type="ECO:0000259" key="8">
    <source>
        <dbReference type="PROSITE" id="PS50178"/>
    </source>
</evidence>
<dbReference type="SMART" id="SM00734">
    <property type="entry name" value="ZnF_Rad18"/>
    <property type="match status" value="1"/>
</dbReference>
<dbReference type="InterPro" id="IPR006642">
    <property type="entry name" value="Rad18_UBZ4"/>
</dbReference>
<keyword evidence="1" id="KW-0479">Metal-binding</keyword>
<evidence type="ECO:0000256" key="5">
    <source>
        <dbReference type="ARBA" id="ARBA00023204"/>
    </source>
</evidence>
<evidence type="ECO:0000256" key="6">
    <source>
        <dbReference type="PROSITE-ProRule" id="PRU00091"/>
    </source>
</evidence>
<name>A0A1E3PG81_9ASCO</name>
<dbReference type="Pfam" id="PF01363">
    <property type="entry name" value="FYVE"/>
    <property type="match status" value="1"/>
</dbReference>
<dbReference type="Gene3D" id="3.30.40.10">
    <property type="entry name" value="Zinc/RING finger domain, C3HC4 (zinc finger)"/>
    <property type="match status" value="2"/>
</dbReference>
<dbReference type="InterPro" id="IPR011011">
    <property type="entry name" value="Znf_FYVE_PHD"/>
</dbReference>
<feature type="domain" description="FYVE-type" evidence="8">
    <location>
        <begin position="124"/>
        <end position="180"/>
    </location>
</feature>
<feature type="region of interest" description="Disordered" evidence="7">
    <location>
        <begin position="76"/>
        <end position="98"/>
    </location>
</feature>
<feature type="domain" description="FYVE-type" evidence="8">
    <location>
        <begin position="258"/>
        <end position="334"/>
    </location>
</feature>
<dbReference type="GO" id="GO:0032266">
    <property type="term" value="F:phosphatidylinositol-3-phosphate binding"/>
    <property type="evidence" value="ECO:0007669"/>
    <property type="project" value="UniProtKB-ARBA"/>
</dbReference>
<dbReference type="AlphaFoldDB" id="A0A1E3PG81"/>
<dbReference type="GO" id="GO:0008270">
    <property type="term" value="F:zinc ion binding"/>
    <property type="evidence" value="ECO:0007669"/>
    <property type="project" value="UniProtKB-KW"/>
</dbReference>
<dbReference type="Proteomes" id="UP000095009">
    <property type="component" value="Unassembled WGS sequence"/>
</dbReference>
<dbReference type="InterPro" id="IPR013083">
    <property type="entry name" value="Znf_RING/FYVE/PHD"/>
</dbReference>
<protein>
    <recommendedName>
        <fullName evidence="8">FYVE-type domain-containing protein</fullName>
    </recommendedName>
</protein>
<dbReference type="EMBL" id="KV454412">
    <property type="protein sequence ID" value="ODQ64411.1"/>
    <property type="molecule type" value="Genomic_DNA"/>
</dbReference>
<dbReference type="PANTHER" id="PTHR23164">
    <property type="entry name" value="EARLY ENDOSOME ANTIGEN 1"/>
    <property type="match status" value="1"/>
</dbReference>
<dbReference type="STRING" id="857566.A0A1E3PG81"/>
<reference evidence="9 10" key="1">
    <citation type="journal article" date="2016" name="Proc. Natl. Acad. Sci. U.S.A.">
        <title>Comparative genomics of biotechnologically important yeasts.</title>
        <authorList>
            <person name="Riley R."/>
            <person name="Haridas S."/>
            <person name="Wolfe K.H."/>
            <person name="Lopes M.R."/>
            <person name="Hittinger C.T."/>
            <person name="Goeker M."/>
            <person name="Salamov A.A."/>
            <person name="Wisecaver J.H."/>
            <person name="Long T.M."/>
            <person name="Calvey C.H."/>
            <person name="Aerts A.L."/>
            <person name="Barry K.W."/>
            <person name="Choi C."/>
            <person name="Clum A."/>
            <person name="Coughlan A.Y."/>
            <person name="Deshpande S."/>
            <person name="Douglass A.P."/>
            <person name="Hanson S.J."/>
            <person name="Klenk H.-P."/>
            <person name="LaButti K.M."/>
            <person name="Lapidus A."/>
            <person name="Lindquist E.A."/>
            <person name="Lipzen A.M."/>
            <person name="Meier-Kolthoff J.P."/>
            <person name="Ohm R.A."/>
            <person name="Otillar R.P."/>
            <person name="Pangilinan J.L."/>
            <person name="Peng Y."/>
            <person name="Rokas A."/>
            <person name="Rosa C.A."/>
            <person name="Scheuner C."/>
            <person name="Sibirny A.A."/>
            <person name="Slot J.C."/>
            <person name="Stielow J.B."/>
            <person name="Sun H."/>
            <person name="Kurtzman C.P."/>
            <person name="Blackwell M."/>
            <person name="Grigoriev I.V."/>
            <person name="Jeffries T.W."/>
        </authorList>
    </citation>
    <scope>NUCLEOTIDE SEQUENCE [LARGE SCALE GENOMIC DNA]</scope>
    <source>
        <strain evidence="9 10">DSM 6958</strain>
    </source>
</reference>
<dbReference type="GO" id="GO:0003677">
    <property type="term" value="F:DNA binding"/>
    <property type="evidence" value="ECO:0007669"/>
    <property type="project" value="InterPro"/>
</dbReference>
<sequence>MSEITCPICNESMVTLLQLNRHLDDAHSEIKFVNNEDTASWFSKQVAKSRAKQLQSVTSVFTQAFGKLDLLDGSDTDGSSTSLSHGPASATKRGSPVPILTDENVTRKHWQKLSPNQRCAEVLCEKPLSARNGCINCRKCGKLFCHKHTMYRMKLTKNAMHDPTNGTWCRVCETCYKSRPGYNDHKGVVIDLTQDFRRMRQPHIDQQELNANRLEKRLVKLISSLSSEISKDPGSVWPLNRLRQKYAIDKEIVKWQADGEVTDCPECHNHFNFTLRKHHCRVCGKVVCGNLNSDCSRDVEINILAAKLDIKGPDVMPVTPISTRICKSCKNTVLSRRNFLHDKTAPLPPLLKKYEQLCHLRMVIESTMPKFQETLEILQDAQGQHTDQQATADATKIRKKLLNTCAQFDSISRSLSNLTLNIENERRLQQNIFLAAVHFLQINMLPLRALPKLLKSAKKLKTGPNKSSQQEAVEFKNFVLPTSRLTDTEIADLRQQLIVMEEQKFLVSGMVEGATQRRKYNEIPPLESSLRELDKEIDRIRCDLGTDAFEN</sequence>
<dbReference type="InterPro" id="IPR017455">
    <property type="entry name" value="Znf_FYVE-rel"/>
</dbReference>
<dbReference type="CDD" id="cd15737">
    <property type="entry name" value="FYVE2_Vac1p_like"/>
    <property type="match status" value="1"/>
</dbReference>
<gene>
    <name evidence="9" type="ORF">NADFUDRAFT_61239</name>
</gene>
<dbReference type="CDD" id="cd15761">
    <property type="entry name" value="FYVE1_Vac1p_like"/>
    <property type="match status" value="1"/>
</dbReference>
<evidence type="ECO:0000256" key="3">
    <source>
        <dbReference type="ARBA" id="ARBA00022771"/>
    </source>
</evidence>
<proteinExistence type="predicted"/>
<dbReference type="InterPro" id="IPR013087">
    <property type="entry name" value="Znf_C2H2_type"/>
</dbReference>
<dbReference type="InterPro" id="IPR000306">
    <property type="entry name" value="Znf_FYVE"/>
</dbReference>
<dbReference type="InterPro" id="IPR036531">
    <property type="entry name" value="Rbsn_Rab-bd_sf"/>
</dbReference>
<evidence type="ECO:0000256" key="2">
    <source>
        <dbReference type="ARBA" id="ARBA00022763"/>
    </source>
</evidence>
<dbReference type="InterPro" id="IPR021565">
    <property type="entry name" value="Rbsn_Rab-bd"/>
</dbReference>
<keyword evidence="3 6" id="KW-0863">Zinc-finger</keyword>
<dbReference type="OrthoDB" id="166134at2759"/>
<dbReference type="SUPFAM" id="SSF140125">
    <property type="entry name" value="Rabenosyn-5 Rab-binding domain-like"/>
    <property type="match status" value="1"/>
</dbReference>
<keyword evidence="5" id="KW-0234">DNA repair</keyword>
<accession>A0A1E3PG81</accession>
<dbReference type="PROSITE" id="PS50178">
    <property type="entry name" value="ZF_FYVE"/>
    <property type="match status" value="2"/>
</dbReference>
<keyword evidence="4" id="KW-0862">Zinc</keyword>